<dbReference type="Proteomes" id="UP000253509">
    <property type="component" value="Unassembled WGS sequence"/>
</dbReference>
<dbReference type="Gene3D" id="1.10.357.10">
    <property type="entry name" value="Tetracycline Repressor, domain 2"/>
    <property type="match status" value="1"/>
</dbReference>
<dbReference type="PROSITE" id="PS50977">
    <property type="entry name" value="HTH_TETR_2"/>
    <property type="match status" value="1"/>
</dbReference>
<keyword evidence="2" id="KW-0805">Transcription regulation</keyword>
<dbReference type="EMBL" id="QNSB01000001">
    <property type="protein sequence ID" value="RBP74300.1"/>
    <property type="molecule type" value="Genomic_DNA"/>
</dbReference>
<keyword evidence="9" id="KW-1185">Reference proteome</keyword>
<name>A0A366IQR2_9MICO</name>
<dbReference type="SUPFAM" id="SSF48498">
    <property type="entry name" value="Tetracyclin repressor-like, C-terminal domain"/>
    <property type="match status" value="1"/>
</dbReference>
<comment type="caution">
    <text evidence="8">The sequence shown here is derived from an EMBL/GenBank/DDBJ whole genome shotgun (WGS) entry which is preliminary data.</text>
</comment>
<dbReference type="GO" id="GO:0003700">
    <property type="term" value="F:DNA-binding transcription factor activity"/>
    <property type="evidence" value="ECO:0007669"/>
    <property type="project" value="TreeGrafter"/>
</dbReference>
<dbReference type="SUPFAM" id="SSF46689">
    <property type="entry name" value="Homeodomain-like"/>
    <property type="match status" value="1"/>
</dbReference>
<keyword evidence="1" id="KW-0678">Repressor</keyword>
<evidence type="ECO:0000256" key="5">
    <source>
        <dbReference type="PROSITE-ProRule" id="PRU00335"/>
    </source>
</evidence>
<gene>
    <name evidence="8" type="ORF">DFO65_10117</name>
</gene>
<dbReference type="InterPro" id="IPR009057">
    <property type="entry name" value="Homeodomain-like_sf"/>
</dbReference>
<dbReference type="SUPFAM" id="SSF47413">
    <property type="entry name" value="lambda repressor-like DNA-binding domains"/>
    <property type="match status" value="1"/>
</dbReference>
<keyword evidence="3 5" id="KW-0238">DNA-binding</keyword>
<dbReference type="AlphaFoldDB" id="A0A366IQR2"/>
<evidence type="ECO:0000256" key="1">
    <source>
        <dbReference type="ARBA" id="ARBA00022491"/>
    </source>
</evidence>
<dbReference type="InterPro" id="IPR036271">
    <property type="entry name" value="Tet_transcr_reg_TetR-rel_C_sf"/>
</dbReference>
<evidence type="ECO:0000259" key="6">
    <source>
        <dbReference type="PROSITE" id="PS50943"/>
    </source>
</evidence>
<dbReference type="Gene3D" id="1.10.260.40">
    <property type="entry name" value="lambda repressor-like DNA-binding domains"/>
    <property type="match status" value="1"/>
</dbReference>
<dbReference type="PANTHER" id="PTHR30055:SF234">
    <property type="entry name" value="HTH-TYPE TRANSCRIPTIONAL REGULATOR BETI"/>
    <property type="match status" value="1"/>
</dbReference>
<feature type="domain" description="HTH cro/C1-type" evidence="6">
    <location>
        <begin position="31"/>
        <end position="73"/>
    </location>
</feature>
<evidence type="ECO:0000313" key="8">
    <source>
        <dbReference type="EMBL" id="RBP74300.1"/>
    </source>
</evidence>
<evidence type="ECO:0000256" key="3">
    <source>
        <dbReference type="ARBA" id="ARBA00023125"/>
    </source>
</evidence>
<sequence>MTSTGNGAEGDSGTLGSRVRSAIRAAGVNNSEVARRIGIEPSKLSKSLAGTRKFRVEELSGIAALTNVTTDWLTTGRVGEPPRRRIVTNPAAPTLAATTSATPTITGDTGSERWLSKGKRNRHRIIATAWELYADHGIDNVPTSDVAAACGLSVSTINYHFRTKTQLLEAALRHSLTIIATTRNLTAPDDPIAALRHFSWLHAGVDQKVRRVWSIWLQSWSRAVVDERSRLNLAAVYTEWLDLVTGVIVAGQRAGAVRSGNTTRMVKSLSIFIDGLGVARATGQIPITDEEALEMLEDYLNAHILLKPDEPDELQQPEGER</sequence>
<evidence type="ECO:0000313" key="9">
    <source>
        <dbReference type="Proteomes" id="UP000253509"/>
    </source>
</evidence>
<dbReference type="PRINTS" id="PR00455">
    <property type="entry name" value="HTHTETR"/>
</dbReference>
<accession>A0A366IQR2</accession>
<dbReference type="Pfam" id="PF00440">
    <property type="entry name" value="TetR_N"/>
    <property type="match status" value="1"/>
</dbReference>
<protein>
    <submittedName>
        <fullName evidence="8">TetR family transcriptional regulator</fullName>
    </submittedName>
</protein>
<dbReference type="SMART" id="SM00530">
    <property type="entry name" value="HTH_XRE"/>
    <property type="match status" value="1"/>
</dbReference>
<dbReference type="GO" id="GO:0000976">
    <property type="term" value="F:transcription cis-regulatory region binding"/>
    <property type="evidence" value="ECO:0007669"/>
    <property type="project" value="TreeGrafter"/>
</dbReference>
<evidence type="ECO:0000256" key="4">
    <source>
        <dbReference type="ARBA" id="ARBA00023163"/>
    </source>
</evidence>
<dbReference type="PROSITE" id="PS50943">
    <property type="entry name" value="HTH_CROC1"/>
    <property type="match status" value="1"/>
</dbReference>
<dbReference type="InterPro" id="IPR010982">
    <property type="entry name" value="Lambda_DNA-bd_dom_sf"/>
</dbReference>
<dbReference type="InterPro" id="IPR001647">
    <property type="entry name" value="HTH_TetR"/>
</dbReference>
<evidence type="ECO:0000256" key="2">
    <source>
        <dbReference type="ARBA" id="ARBA00023015"/>
    </source>
</evidence>
<proteinExistence type="predicted"/>
<reference evidence="8 9" key="1">
    <citation type="submission" date="2018-06" db="EMBL/GenBank/DDBJ databases">
        <title>Freshwater and sediment microbial communities from various areas in North America, analyzing microbe dynamics in response to fracking.</title>
        <authorList>
            <person name="Lamendella R."/>
        </authorList>
    </citation>
    <scope>NUCLEOTIDE SEQUENCE [LARGE SCALE GENOMIC DNA]</scope>
    <source>
        <strain evidence="8 9">3b_TX</strain>
    </source>
</reference>
<dbReference type="Pfam" id="PF13977">
    <property type="entry name" value="TetR_C_6"/>
    <property type="match status" value="1"/>
</dbReference>
<organism evidence="8 9">
    <name type="scientific">Brevibacterium celere</name>
    <dbReference type="NCBI Taxonomy" id="225845"/>
    <lineage>
        <taxon>Bacteria</taxon>
        <taxon>Bacillati</taxon>
        <taxon>Actinomycetota</taxon>
        <taxon>Actinomycetes</taxon>
        <taxon>Micrococcales</taxon>
        <taxon>Brevibacteriaceae</taxon>
        <taxon>Brevibacterium</taxon>
    </lineage>
</organism>
<dbReference type="InterPro" id="IPR039538">
    <property type="entry name" value="BetI_C"/>
</dbReference>
<dbReference type="RefSeq" id="WP_245940392.1">
    <property type="nucleotide sequence ID" value="NZ_QNSB01000001.1"/>
</dbReference>
<dbReference type="PANTHER" id="PTHR30055">
    <property type="entry name" value="HTH-TYPE TRANSCRIPTIONAL REGULATOR RUTR"/>
    <property type="match status" value="1"/>
</dbReference>
<feature type="domain" description="HTH tetR-type" evidence="7">
    <location>
        <begin position="119"/>
        <end position="179"/>
    </location>
</feature>
<evidence type="ECO:0000259" key="7">
    <source>
        <dbReference type="PROSITE" id="PS50977"/>
    </source>
</evidence>
<dbReference type="InterPro" id="IPR001387">
    <property type="entry name" value="Cro/C1-type_HTH"/>
</dbReference>
<keyword evidence="4" id="KW-0804">Transcription</keyword>
<feature type="DNA-binding region" description="H-T-H motif" evidence="5">
    <location>
        <begin position="142"/>
        <end position="161"/>
    </location>
</feature>
<dbReference type="CDD" id="cd00093">
    <property type="entry name" value="HTH_XRE"/>
    <property type="match status" value="1"/>
</dbReference>
<dbReference type="InterPro" id="IPR050109">
    <property type="entry name" value="HTH-type_TetR-like_transc_reg"/>
</dbReference>